<evidence type="ECO:0000313" key="3">
    <source>
        <dbReference type="EMBL" id="KAF6800233.1"/>
    </source>
</evidence>
<dbReference type="Proteomes" id="UP000652219">
    <property type="component" value="Unassembled WGS sequence"/>
</dbReference>
<evidence type="ECO:0000313" key="4">
    <source>
        <dbReference type="Proteomes" id="UP000652219"/>
    </source>
</evidence>
<dbReference type="GO" id="GO:0016491">
    <property type="term" value="F:oxidoreductase activity"/>
    <property type="evidence" value="ECO:0007669"/>
    <property type="project" value="TreeGrafter"/>
</dbReference>
<name>A0A8H6MMS9_9PEZI</name>
<dbReference type="GO" id="GO:0019748">
    <property type="term" value="P:secondary metabolic process"/>
    <property type="evidence" value="ECO:0007669"/>
    <property type="project" value="TreeGrafter"/>
</dbReference>
<evidence type="ECO:0000256" key="1">
    <source>
        <dbReference type="ARBA" id="ARBA00006484"/>
    </source>
</evidence>
<dbReference type="InterPro" id="IPR036291">
    <property type="entry name" value="NAD(P)-bd_dom_sf"/>
</dbReference>
<feature type="region of interest" description="Disordered" evidence="2">
    <location>
        <begin position="168"/>
        <end position="187"/>
    </location>
</feature>
<evidence type="ECO:0000256" key="2">
    <source>
        <dbReference type="SAM" id="MobiDB-lite"/>
    </source>
</evidence>
<dbReference type="EMBL" id="WIGN01000310">
    <property type="protein sequence ID" value="KAF6800233.1"/>
    <property type="molecule type" value="Genomic_DNA"/>
</dbReference>
<comment type="caution">
    <text evidence="3">The sequence shown here is derived from an EMBL/GenBank/DDBJ whole genome shotgun (WGS) entry which is preliminary data.</text>
</comment>
<dbReference type="AlphaFoldDB" id="A0A8H6MMS9"/>
<protein>
    <submittedName>
        <fullName evidence="3">Short chain dehydrogenase</fullName>
    </submittedName>
</protein>
<dbReference type="SUPFAM" id="SSF51735">
    <property type="entry name" value="NAD(P)-binding Rossmann-fold domains"/>
    <property type="match status" value="1"/>
</dbReference>
<reference evidence="3 4" key="1">
    <citation type="journal article" date="2020" name="Phytopathology">
        <title>Genome Sequence Resources of Colletotrichum truncatum, C. plurivorum, C. musicola, and C. sojae: Four Species Pathogenic to Soybean (Glycine max).</title>
        <authorList>
            <person name="Rogerio F."/>
            <person name="Boufleur T.R."/>
            <person name="Ciampi-Guillardi M."/>
            <person name="Sukno S.A."/>
            <person name="Thon M.R."/>
            <person name="Massola Junior N.S."/>
            <person name="Baroncelli R."/>
        </authorList>
    </citation>
    <scope>NUCLEOTIDE SEQUENCE [LARGE SCALE GENOMIC DNA]</scope>
    <source>
        <strain evidence="3 4">LFN0009</strain>
    </source>
</reference>
<dbReference type="InterPro" id="IPR002347">
    <property type="entry name" value="SDR_fam"/>
</dbReference>
<dbReference type="Gene3D" id="3.40.50.720">
    <property type="entry name" value="NAD(P)-binding Rossmann-like Domain"/>
    <property type="match status" value="1"/>
</dbReference>
<dbReference type="InterPro" id="IPR051468">
    <property type="entry name" value="Fungal_SecMetab_SDRs"/>
</dbReference>
<keyword evidence="4" id="KW-1185">Reference proteome</keyword>
<organism evidence="3 4">
    <name type="scientific">Colletotrichum sojae</name>
    <dbReference type="NCBI Taxonomy" id="2175907"/>
    <lineage>
        <taxon>Eukaryota</taxon>
        <taxon>Fungi</taxon>
        <taxon>Dikarya</taxon>
        <taxon>Ascomycota</taxon>
        <taxon>Pezizomycotina</taxon>
        <taxon>Sordariomycetes</taxon>
        <taxon>Hypocreomycetidae</taxon>
        <taxon>Glomerellales</taxon>
        <taxon>Glomerellaceae</taxon>
        <taxon>Colletotrichum</taxon>
        <taxon>Colletotrichum orchidearum species complex</taxon>
    </lineage>
</organism>
<sequence length="273" mass="29538">MSSPKRIVLITGANTGIGYETVRFLLESPKPYHVILGSRSKEKGEAAIAQLKNDFPSTSSSLELVQIDVTIDDSITKAFQAVQERHRMIDVLVNNAGAAFEVPVQKADPNDLGSIRESFNKAYDVNTSSAHVVTHVFAPLLLKSSDPRLLFVTSGLSNMHALETLGLSPHLPKTTTPAGWPKPPTTPAGYRSSKAALNMVMLNWHWLFKEDGVKVWCISPGFLATDLGGNKELLKKLGAGDPSRGGDLIKKVIEGERDADAGKVVSQDGVQPW</sequence>
<proteinExistence type="inferred from homology"/>
<dbReference type="GO" id="GO:0005737">
    <property type="term" value="C:cytoplasm"/>
    <property type="evidence" value="ECO:0007669"/>
    <property type="project" value="TreeGrafter"/>
</dbReference>
<dbReference type="Pfam" id="PF00106">
    <property type="entry name" value="adh_short"/>
    <property type="match status" value="1"/>
</dbReference>
<dbReference type="PRINTS" id="PR00081">
    <property type="entry name" value="GDHRDH"/>
</dbReference>
<dbReference type="PANTHER" id="PTHR43544:SF32">
    <property type="entry name" value="CHAIN DEHYDROGENASE, PUTATIVE (AFU_ORTHOLOGUE AFUA_5G01530)-RELATED"/>
    <property type="match status" value="1"/>
</dbReference>
<dbReference type="PANTHER" id="PTHR43544">
    <property type="entry name" value="SHORT-CHAIN DEHYDROGENASE/REDUCTASE"/>
    <property type="match status" value="1"/>
</dbReference>
<gene>
    <name evidence="3" type="ORF">CSOJ01_12300</name>
</gene>
<accession>A0A8H6MMS9</accession>
<comment type="similarity">
    <text evidence="1">Belongs to the short-chain dehydrogenases/reductases (SDR) family.</text>
</comment>